<dbReference type="PANTHER" id="PTHR11362">
    <property type="entry name" value="PHOSPHATIDYLETHANOLAMINE-BINDING PROTEIN"/>
    <property type="match status" value="1"/>
</dbReference>
<dbReference type="Pfam" id="PF01161">
    <property type="entry name" value="PBP"/>
    <property type="match status" value="1"/>
</dbReference>
<dbReference type="PROSITE" id="PS01220">
    <property type="entry name" value="PBP"/>
    <property type="match status" value="1"/>
</dbReference>
<comment type="similarity">
    <text evidence="1">Belongs to the phosphatidylethanolamine-binding protein family.</text>
</comment>
<dbReference type="InterPro" id="IPR036610">
    <property type="entry name" value="PEBP-like_sf"/>
</dbReference>
<gene>
    <name evidence="3" type="ORF">DIABBA_LOCUS11970</name>
</gene>
<dbReference type="InterPro" id="IPR001858">
    <property type="entry name" value="Phosphatidylethanolamine-bd_CS"/>
</dbReference>
<dbReference type="Proteomes" id="UP001153709">
    <property type="component" value="Chromosome 8"/>
</dbReference>
<dbReference type="PANTHER" id="PTHR11362:SF82">
    <property type="entry name" value="PHOSPHATIDYLETHANOLAMINE-BINDING PROTEIN 4"/>
    <property type="match status" value="1"/>
</dbReference>
<feature type="chain" id="PRO_5040282931" evidence="2">
    <location>
        <begin position="18"/>
        <end position="206"/>
    </location>
</feature>
<protein>
    <submittedName>
        <fullName evidence="3">Uncharacterized protein</fullName>
    </submittedName>
</protein>
<name>A0A9P0GZX1_DIABA</name>
<evidence type="ECO:0000313" key="3">
    <source>
        <dbReference type="EMBL" id="CAH1284670.1"/>
    </source>
</evidence>
<sequence length="206" mass="23081">MATNVIFLIFCVLLVAADKTKDDIKELEAFKSNKVSPDVVSAVPDKLLQVTYKADKKVELGNELTPTQVLEQPQLTYEGEDNSFYTLILTDPDAPSRSNPKSREWNHWLVVNIPGSKISQGETISHYVGSAPPKGSGLHRYVFLLYKQPEKLKFDEPKHGPTDGNRGKFNTENFAKKYKLGKPIAGNFFQAQWDDSVPASHKKLGF</sequence>
<dbReference type="InterPro" id="IPR008914">
    <property type="entry name" value="PEBP"/>
</dbReference>
<dbReference type="AlphaFoldDB" id="A0A9P0GZX1"/>
<feature type="signal peptide" evidence="2">
    <location>
        <begin position="1"/>
        <end position="17"/>
    </location>
</feature>
<evidence type="ECO:0000313" key="4">
    <source>
        <dbReference type="Proteomes" id="UP001153709"/>
    </source>
</evidence>
<dbReference type="InterPro" id="IPR035810">
    <property type="entry name" value="PEBP_euk"/>
</dbReference>
<evidence type="ECO:0000256" key="2">
    <source>
        <dbReference type="SAM" id="SignalP"/>
    </source>
</evidence>
<evidence type="ECO:0000256" key="1">
    <source>
        <dbReference type="ARBA" id="ARBA00007091"/>
    </source>
</evidence>
<keyword evidence="2" id="KW-0732">Signal</keyword>
<proteinExistence type="inferred from homology"/>
<dbReference type="EMBL" id="OU898283">
    <property type="protein sequence ID" value="CAH1284670.1"/>
    <property type="molecule type" value="Genomic_DNA"/>
</dbReference>
<accession>A0A9P0GZX1</accession>
<dbReference type="OrthoDB" id="2506647at2759"/>
<dbReference type="SUPFAM" id="SSF49777">
    <property type="entry name" value="PEBP-like"/>
    <property type="match status" value="1"/>
</dbReference>
<organism evidence="3 4">
    <name type="scientific">Diabrotica balteata</name>
    <name type="common">Banded cucumber beetle</name>
    <dbReference type="NCBI Taxonomy" id="107213"/>
    <lineage>
        <taxon>Eukaryota</taxon>
        <taxon>Metazoa</taxon>
        <taxon>Ecdysozoa</taxon>
        <taxon>Arthropoda</taxon>
        <taxon>Hexapoda</taxon>
        <taxon>Insecta</taxon>
        <taxon>Pterygota</taxon>
        <taxon>Neoptera</taxon>
        <taxon>Endopterygota</taxon>
        <taxon>Coleoptera</taxon>
        <taxon>Polyphaga</taxon>
        <taxon>Cucujiformia</taxon>
        <taxon>Chrysomeloidea</taxon>
        <taxon>Chrysomelidae</taxon>
        <taxon>Galerucinae</taxon>
        <taxon>Diabroticina</taxon>
        <taxon>Diabroticites</taxon>
        <taxon>Diabrotica</taxon>
    </lineage>
</organism>
<keyword evidence="4" id="KW-1185">Reference proteome</keyword>
<dbReference type="Gene3D" id="3.90.280.10">
    <property type="entry name" value="PEBP-like"/>
    <property type="match status" value="1"/>
</dbReference>
<dbReference type="CDD" id="cd00866">
    <property type="entry name" value="PEBP_euk"/>
    <property type="match status" value="1"/>
</dbReference>
<reference evidence="3" key="1">
    <citation type="submission" date="2022-01" db="EMBL/GenBank/DDBJ databases">
        <authorList>
            <person name="King R."/>
        </authorList>
    </citation>
    <scope>NUCLEOTIDE SEQUENCE</scope>
</reference>